<evidence type="ECO:0000313" key="9">
    <source>
        <dbReference type="EMBL" id="SUT93457.1"/>
    </source>
</evidence>
<dbReference type="InterPro" id="IPR039565">
    <property type="entry name" value="BamD-like"/>
</dbReference>
<dbReference type="InterPro" id="IPR017689">
    <property type="entry name" value="BamD"/>
</dbReference>
<proteinExistence type="inferred from homology"/>
<dbReference type="NCBIfam" id="TIGR03302">
    <property type="entry name" value="OM_YfiO"/>
    <property type="match status" value="1"/>
</dbReference>
<evidence type="ECO:0000256" key="5">
    <source>
        <dbReference type="ARBA" id="ARBA00023288"/>
    </source>
</evidence>
<keyword evidence="5 6" id="KW-0449">Lipoprotein</keyword>
<dbReference type="EMBL" id="UFRN01000002">
    <property type="protein sequence ID" value="SUT93457.1"/>
    <property type="molecule type" value="Genomic_DNA"/>
</dbReference>
<dbReference type="Gene3D" id="1.25.40.10">
    <property type="entry name" value="Tetratricopeptide repeat domain"/>
    <property type="match status" value="1"/>
</dbReference>
<evidence type="ECO:0000256" key="1">
    <source>
        <dbReference type="ARBA" id="ARBA00022729"/>
    </source>
</evidence>
<evidence type="ECO:0000256" key="7">
    <source>
        <dbReference type="SAM" id="SignalP"/>
    </source>
</evidence>
<dbReference type="InterPro" id="IPR011990">
    <property type="entry name" value="TPR-like_helical_dom_sf"/>
</dbReference>
<dbReference type="PROSITE" id="PS51257">
    <property type="entry name" value="PROKAR_LIPOPROTEIN"/>
    <property type="match status" value="1"/>
</dbReference>
<accession>A0A380U024</accession>
<comment type="similarity">
    <text evidence="6">Belongs to the BamD family.</text>
</comment>
<comment type="subcellular location">
    <subcellularLocation>
        <location evidence="6">Cell outer membrane</location>
        <topology evidence="6">Lipid-anchor</topology>
    </subcellularLocation>
</comment>
<comment type="function">
    <text evidence="6">Part of the outer membrane protein assembly complex, which is involved in assembly and insertion of beta-barrel proteins into the outer membrane.</text>
</comment>
<dbReference type="GO" id="GO:0051205">
    <property type="term" value="P:protein insertion into membrane"/>
    <property type="evidence" value="ECO:0007669"/>
    <property type="project" value="UniProtKB-UniRule"/>
</dbReference>
<reference evidence="9 10" key="1">
    <citation type="submission" date="2018-06" db="EMBL/GenBank/DDBJ databases">
        <authorList>
            <consortium name="Pathogen Informatics"/>
            <person name="Doyle S."/>
        </authorList>
    </citation>
    <scope>NUCLEOTIDE SEQUENCE [LARGE SCALE GENOMIC DNA]</scope>
    <source>
        <strain evidence="9 10">NCTC4191</strain>
    </source>
</reference>
<evidence type="ECO:0000313" key="10">
    <source>
        <dbReference type="Proteomes" id="UP000254253"/>
    </source>
</evidence>
<keyword evidence="10" id="KW-1185">Reference proteome</keyword>
<evidence type="ECO:0000256" key="2">
    <source>
        <dbReference type="ARBA" id="ARBA00023136"/>
    </source>
</evidence>
<evidence type="ECO:0000259" key="8">
    <source>
        <dbReference type="Pfam" id="PF13525"/>
    </source>
</evidence>
<keyword evidence="2 6" id="KW-0472">Membrane</keyword>
<dbReference type="Proteomes" id="UP000254253">
    <property type="component" value="Unassembled WGS sequence"/>
</dbReference>
<feature type="domain" description="Outer membrane lipoprotein BamD-like" evidence="8">
    <location>
        <begin position="29"/>
        <end position="235"/>
    </location>
</feature>
<evidence type="ECO:0000256" key="6">
    <source>
        <dbReference type="HAMAP-Rule" id="MF_00922"/>
    </source>
</evidence>
<evidence type="ECO:0000256" key="4">
    <source>
        <dbReference type="ARBA" id="ARBA00023237"/>
    </source>
</evidence>
<name>A0A380U024_ACTLI</name>
<feature type="chain" id="PRO_5017089999" description="Outer membrane protein assembly factor BamD" evidence="7">
    <location>
        <begin position="24"/>
        <end position="258"/>
    </location>
</feature>
<dbReference type="PANTHER" id="PTHR37423">
    <property type="entry name" value="SOLUBLE LYTIC MUREIN TRANSGLYCOSYLASE-RELATED"/>
    <property type="match status" value="1"/>
</dbReference>
<comment type="subunit">
    <text evidence="6">Part of the Bam complex.</text>
</comment>
<gene>
    <name evidence="6" type="primary">bamD</name>
    <name evidence="9" type="ORF">NCTC4191_01228</name>
</gene>
<organism evidence="9 10">
    <name type="scientific">Actinobacillus lignieresii</name>
    <dbReference type="NCBI Taxonomy" id="720"/>
    <lineage>
        <taxon>Bacteria</taxon>
        <taxon>Pseudomonadati</taxon>
        <taxon>Pseudomonadota</taxon>
        <taxon>Gammaproteobacteria</taxon>
        <taxon>Pasteurellales</taxon>
        <taxon>Pasteurellaceae</taxon>
        <taxon>Actinobacillus</taxon>
    </lineage>
</organism>
<keyword evidence="3 6" id="KW-0564">Palmitate</keyword>
<evidence type="ECO:0000256" key="3">
    <source>
        <dbReference type="ARBA" id="ARBA00023139"/>
    </source>
</evidence>
<dbReference type="GO" id="GO:1990063">
    <property type="term" value="C:Bam protein complex"/>
    <property type="evidence" value="ECO:0007669"/>
    <property type="project" value="TreeGrafter"/>
</dbReference>
<protein>
    <recommendedName>
        <fullName evidence="6">Outer membrane protein assembly factor BamD</fullName>
    </recommendedName>
</protein>
<keyword evidence="1 6" id="KW-0732">Signal</keyword>
<dbReference type="PANTHER" id="PTHR37423:SF1">
    <property type="entry name" value="OUTER MEMBRANE PROTEIN ASSEMBLY FACTOR BAMD"/>
    <property type="match status" value="1"/>
</dbReference>
<dbReference type="CDD" id="cd15830">
    <property type="entry name" value="BamD"/>
    <property type="match status" value="1"/>
</dbReference>
<feature type="signal peptide" evidence="7">
    <location>
        <begin position="1"/>
        <end position="23"/>
    </location>
</feature>
<dbReference type="GO" id="GO:0043165">
    <property type="term" value="P:Gram-negative-bacterium-type cell outer membrane assembly"/>
    <property type="evidence" value="ECO:0007669"/>
    <property type="project" value="UniProtKB-UniRule"/>
</dbReference>
<dbReference type="RefSeq" id="WP_115587229.1">
    <property type="nucleotide sequence ID" value="NZ_UFRM01000001.1"/>
</dbReference>
<dbReference type="Pfam" id="PF13525">
    <property type="entry name" value="YfiO"/>
    <property type="match status" value="1"/>
</dbReference>
<sequence length="258" mass="29252">MRKFTSLASLVLAGLLVVGCSSANKELEEASAQDLYTKGQTYLQDGDYNSAIRYLDAIGAKGGQGTFGEQTQLSLIFANYKIGEYYKALDAAERFVRAYPNSASMDYVYYLAGLSNARLGDNFIQDFFGVNRASRALDSVRNAYGSFQTIVQHYPQSQYARDAQNWMAYLINRMAEHELSIVKFYDEREAYVAVVNRVEEMMRFYPESKPTYQALSYMQKAYEQMGVKDSAEKVAALIEANKDKNFPEAIKPEYSEQF</sequence>
<dbReference type="HAMAP" id="MF_00922">
    <property type="entry name" value="OM_assembly_BamD"/>
    <property type="match status" value="1"/>
</dbReference>
<keyword evidence="4 6" id="KW-0998">Cell outer membrane</keyword>
<dbReference type="SUPFAM" id="SSF48452">
    <property type="entry name" value="TPR-like"/>
    <property type="match status" value="1"/>
</dbReference>
<dbReference type="AlphaFoldDB" id="A0A380U024"/>